<gene>
    <name evidence="1" type="ORF">S06H3_46579</name>
</gene>
<protein>
    <submittedName>
        <fullName evidence="1">Uncharacterized protein</fullName>
    </submittedName>
</protein>
<sequence>KCDIPIEYRHYRMYVVGSGGIQPANNNAVKFESERAGQKGSLWG</sequence>
<feature type="non-terminal residue" evidence="1">
    <location>
        <position position="1"/>
    </location>
</feature>
<reference evidence="1" key="1">
    <citation type="journal article" date="2014" name="Front. Microbiol.">
        <title>High frequency of phylogenetically diverse reductive dehalogenase-homologous genes in deep subseafloor sedimentary metagenomes.</title>
        <authorList>
            <person name="Kawai M."/>
            <person name="Futagami T."/>
            <person name="Toyoda A."/>
            <person name="Takaki Y."/>
            <person name="Nishi S."/>
            <person name="Hori S."/>
            <person name="Arai W."/>
            <person name="Tsubouchi T."/>
            <person name="Morono Y."/>
            <person name="Uchiyama I."/>
            <person name="Ito T."/>
            <person name="Fujiyama A."/>
            <person name="Inagaki F."/>
            <person name="Takami H."/>
        </authorList>
    </citation>
    <scope>NUCLEOTIDE SEQUENCE</scope>
    <source>
        <strain evidence="1">Expedition CK06-06</strain>
    </source>
</reference>
<evidence type="ECO:0000313" key="1">
    <source>
        <dbReference type="EMBL" id="GAI42030.1"/>
    </source>
</evidence>
<dbReference type="AlphaFoldDB" id="X1PSH5"/>
<comment type="caution">
    <text evidence="1">The sequence shown here is derived from an EMBL/GenBank/DDBJ whole genome shotgun (WGS) entry which is preliminary data.</text>
</comment>
<accession>X1PSH5</accession>
<organism evidence="1">
    <name type="scientific">marine sediment metagenome</name>
    <dbReference type="NCBI Taxonomy" id="412755"/>
    <lineage>
        <taxon>unclassified sequences</taxon>
        <taxon>metagenomes</taxon>
        <taxon>ecological metagenomes</taxon>
    </lineage>
</organism>
<dbReference type="EMBL" id="BARV01029176">
    <property type="protein sequence ID" value="GAI42030.1"/>
    <property type="molecule type" value="Genomic_DNA"/>
</dbReference>
<proteinExistence type="predicted"/>
<name>X1PSH5_9ZZZZ</name>